<dbReference type="PANTHER" id="PTHR40076">
    <property type="entry name" value="MEMBRANE PROTEIN-RELATED"/>
    <property type="match status" value="1"/>
</dbReference>
<keyword evidence="1" id="KW-0472">Membrane</keyword>
<protein>
    <submittedName>
        <fullName evidence="3">DUF975 family protein</fullName>
    </submittedName>
</protein>
<organism evidence="2 4">
    <name type="scientific">Bacillus clarus</name>
    <dbReference type="NCBI Taxonomy" id="2338372"/>
    <lineage>
        <taxon>Bacteria</taxon>
        <taxon>Bacillati</taxon>
        <taxon>Bacillota</taxon>
        <taxon>Bacilli</taxon>
        <taxon>Bacillales</taxon>
        <taxon>Bacillaceae</taxon>
        <taxon>Bacillus</taxon>
        <taxon>Bacillus cereus group</taxon>
    </lineage>
</organism>
<keyword evidence="1" id="KW-0812">Transmembrane</keyword>
<feature type="transmembrane region" description="Helical" evidence="1">
    <location>
        <begin position="20"/>
        <end position="48"/>
    </location>
</feature>
<dbReference type="Proteomes" id="UP000029389">
    <property type="component" value="Unassembled WGS sequence"/>
</dbReference>
<dbReference type="PATRIC" id="fig|1405.8.peg.2466"/>
<dbReference type="EMBL" id="JMQC01000008">
    <property type="protein sequence ID" value="KFN01388.1"/>
    <property type="molecule type" value="Genomic_DNA"/>
</dbReference>
<dbReference type="Pfam" id="PF06161">
    <property type="entry name" value="DUF975"/>
    <property type="match status" value="1"/>
</dbReference>
<feature type="transmembrane region" description="Helical" evidence="1">
    <location>
        <begin position="55"/>
        <end position="76"/>
    </location>
</feature>
<evidence type="ECO:0000256" key="1">
    <source>
        <dbReference type="SAM" id="Phobius"/>
    </source>
</evidence>
<name>A0A090YTU3_9BACI</name>
<evidence type="ECO:0000313" key="4">
    <source>
        <dbReference type="Proteomes" id="UP000029389"/>
    </source>
</evidence>
<dbReference type="InterPro" id="IPR010380">
    <property type="entry name" value="DUF975"/>
</dbReference>
<dbReference type="EMBL" id="QVOD01000007">
    <property type="protein sequence ID" value="RFT67498.1"/>
    <property type="molecule type" value="Genomic_DNA"/>
</dbReference>
<dbReference type="Proteomes" id="UP000264294">
    <property type="component" value="Unassembled WGS sequence"/>
</dbReference>
<dbReference type="RefSeq" id="WP_042981033.1">
    <property type="nucleotide sequence ID" value="NZ_JMQC01000008.1"/>
</dbReference>
<keyword evidence="1" id="KW-1133">Transmembrane helix</keyword>
<evidence type="ECO:0000313" key="3">
    <source>
        <dbReference type="EMBL" id="RFT67498.1"/>
    </source>
</evidence>
<feature type="transmembrane region" description="Helical" evidence="1">
    <location>
        <begin position="104"/>
        <end position="127"/>
    </location>
</feature>
<proteinExistence type="predicted"/>
<reference evidence="2 4" key="1">
    <citation type="submission" date="2014-04" db="EMBL/GenBank/DDBJ databases">
        <authorList>
            <person name="Bishop-Lilly K.A."/>
            <person name="Broomall S.M."/>
            <person name="Chain P.S."/>
            <person name="Chertkov O."/>
            <person name="Coyne S.R."/>
            <person name="Daligault H.E."/>
            <person name="Davenport K.W."/>
            <person name="Erkkila T."/>
            <person name="Frey K.G."/>
            <person name="Gibbons H.S."/>
            <person name="Gu W."/>
            <person name="Jaissle J."/>
            <person name="Johnson S.L."/>
            <person name="Koroleva G.I."/>
            <person name="Ladner J.T."/>
            <person name="Lo C.-C."/>
            <person name="Minogue T.D."/>
            <person name="Munk C."/>
            <person name="Palacios G.F."/>
            <person name="Redden C.L."/>
            <person name="Rosenzweig C.N."/>
            <person name="Scholz M.B."/>
            <person name="Teshima H."/>
            <person name="Xu Y."/>
        </authorList>
    </citation>
    <scope>NUCLEOTIDE SEQUENCE [LARGE SCALE GENOMIC DNA]</scope>
    <source>
        <strain evidence="2 4">BHP</strain>
    </source>
</reference>
<keyword evidence="5" id="KW-1185">Reference proteome</keyword>
<evidence type="ECO:0000313" key="2">
    <source>
        <dbReference type="EMBL" id="KFN01388.1"/>
    </source>
</evidence>
<feature type="transmembrane region" description="Helical" evidence="1">
    <location>
        <begin position="165"/>
        <end position="191"/>
    </location>
</feature>
<sequence length="217" mass="25115">MISDLKGEALDALEGKWGLAVGATLLTSILISICNCILTFSFALFWGWEEASSSLSVSITSMLIIGPITLGVYYLVLNAVREDEVRIEQLFRWFTEGNKFIKSFLVYLLINIYLFLWFLLFIIPGIIKFFSYAMTYFILNEHPEYSANQAITESRRMMNGHKMEYFVICLSFIGWFLLSLITLGIGFLWLAPYFYTTKAAFYEEISEDYYRKESPIL</sequence>
<gene>
    <name evidence="3" type="ORF">D0U04_08590</name>
    <name evidence="2" type="ORF">DJ93_2285</name>
</gene>
<reference evidence="3 5" key="2">
    <citation type="submission" date="2018-08" db="EMBL/GenBank/DDBJ databases">
        <title>Bacillus clarus sp. nov. strain PS00077A.</title>
        <authorList>
            <person name="Mendez Acevedo M."/>
            <person name="Carroll L."/>
            <person name="Mukherjee M."/>
            <person name="Wiedmann M."/>
            <person name="Kovac J."/>
        </authorList>
    </citation>
    <scope>NUCLEOTIDE SEQUENCE [LARGE SCALE GENOMIC DNA]</scope>
    <source>
        <strain evidence="3 5">PS00077A</strain>
    </source>
</reference>
<dbReference type="PANTHER" id="PTHR40076:SF1">
    <property type="entry name" value="MEMBRANE PROTEIN"/>
    <property type="match status" value="1"/>
</dbReference>
<evidence type="ECO:0000313" key="5">
    <source>
        <dbReference type="Proteomes" id="UP000264294"/>
    </source>
</evidence>
<comment type="caution">
    <text evidence="2">The sequence shown here is derived from an EMBL/GenBank/DDBJ whole genome shotgun (WGS) entry which is preliminary data.</text>
</comment>
<accession>A0A090YTU3</accession>
<dbReference type="AlphaFoldDB" id="A0A090YTU3"/>